<dbReference type="Proteomes" id="UP001430700">
    <property type="component" value="Unassembled WGS sequence"/>
</dbReference>
<protein>
    <submittedName>
        <fullName evidence="1">Uncharacterized protein</fullName>
    </submittedName>
</protein>
<comment type="caution">
    <text evidence="1">The sequence shown here is derived from an EMBL/GenBank/DDBJ whole genome shotgun (WGS) entry which is preliminary data.</text>
</comment>
<evidence type="ECO:0000313" key="1">
    <source>
        <dbReference type="EMBL" id="MCC9018985.1"/>
    </source>
</evidence>
<dbReference type="RefSeq" id="WP_230000260.1">
    <property type="nucleotide sequence ID" value="NZ_JAJJMN010000001.1"/>
</dbReference>
<name>A0ABS8M2C5_9FLAO</name>
<organism evidence="1 2">
    <name type="scientific">Flavobacterium lipolyticum</name>
    <dbReference type="NCBI Taxonomy" id="2893754"/>
    <lineage>
        <taxon>Bacteria</taxon>
        <taxon>Pseudomonadati</taxon>
        <taxon>Bacteroidota</taxon>
        <taxon>Flavobacteriia</taxon>
        <taxon>Flavobacteriales</taxon>
        <taxon>Flavobacteriaceae</taxon>
        <taxon>Flavobacterium</taxon>
    </lineage>
</organism>
<accession>A0ABS8M2C5</accession>
<dbReference type="EMBL" id="JAJJMN010000001">
    <property type="protein sequence ID" value="MCC9018985.1"/>
    <property type="molecule type" value="Genomic_DNA"/>
</dbReference>
<gene>
    <name evidence="1" type="ORF">LNQ34_14555</name>
</gene>
<evidence type="ECO:0000313" key="2">
    <source>
        <dbReference type="Proteomes" id="UP001430700"/>
    </source>
</evidence>
<reference evidence="1" key="1">
    <citation type="submission" date="2021-11" db="EMBL/GenBank/DDBJ databases">
        <title>Description of novel Flavobacterium species.</title>
        <authorList>
            <person name="Saticioglu I.B."/>
            <person name="Ay H."/>
            <person name="Altun S."/>
            <person name="Duman M."/>
        </authorList>
    </citation>
    <scope>NUCLEOTIDE SEQUENCE</scope>
    <source>
        <strain evidence="1">F-126</strain>
    </source>
</reference>
<keyword evidence="2" id="KW-1185">Reference proteome</keyword>
<proteinExistence type="predicted"/>
<sequence>MKFPTTAEDFKNELLKSIDLINQIGDLRVRQFIQLLPKVNDEIIIEGVILILENEDRDQTIYTDQKYAGLILKSLQPKTTIDSEIILKRILKNWNKSVEELPFWLKDNYGIETVKNSLSKIEDQSLSELELDKISTIKWWLKISL</sequence>